<dbReference type="Gene3D" id="3.20.20.60">
    <property type="entry name" value="Phosphoenolpyruvate-binding domains"/>
    <property type="match status" value="1"/>
</dbReference>
<dbReference type="InterPro" id="IPR040442">
    <property type="entry name" value="Pyrv_kinase-like_dom_sf"/>
</dbReference>
<protein>
    <submittedName>
        <fullName evidence="5">Putative 2,4-dihydroxyhept-2-ene-1,7-dioic acid aldolase</fullName>
    </submittedName>
</protein>
<dbReference type="SUPFAM" id="SSF51621">
    <property type="entry name" value="Phosphoenolpyruvate/pyruvate domain"/>
    <property type="match status" value="1"/>
</dbReference>
<feature type="domain" description="HpcH/HpaI aldolase/citrate lyase" evidence="4">
    <location>
        <begin position="44"/>
        <end position="261"/>
    </location>
</feature>
<dbReference type="InterPro" id="IPR015813">
    <property type="entry name" value="Pyrv/PenolPyrv_kinase-like_dom"/>
</dbReference>
<organism evidence="5">
    <name type="scientific">Aureimonas frigidaquae</name>
    <dbReference type="NCBI Taxonomy" id="424757"/>
    <lineage>
        <taxon>Bacteria</taxon>
        <taxon>Pseudomonadati</taxon>
        <taxon>Pseudomonadota</taxon>
        <taxon>Alphaproteobacteria</taxon>
        <taxon>Hyphomicrobiales</taxon>
        <taxon>Aurantimonadaceae</taxon>
        <taxon>Aureimonas</taxon>
    </lineage>
</organism>
<comment type="similarity">
    <text evidence="1">Belongs to the HpcH/HpaI aldolase family.</text>
</comment>
<evidence type="ECO:0000313" key="5">
    <source>
        <dbReference type="EMBL" id="BAT28033.1"/>
    </source>
</evidence>
<evidence type="ECO:0000259" key="4">
    <source>
        <dbReference type="Pfam" id="PF03328"/>
    </source>
</evidence>
<name>A0A0N7KXW2_9HYPH</name>
<dbReference type="PANTHER" id="PTHR30502:SF0">
    <property type="entry name" value="PHOSPHOENOLPYRUVATE CARBOXYLASE FAMILY PROTEIN"/>
    <property type="match status" value="1"/>
</dbReference>
<dbReference type="InterPro" id="IPR050251">
    <property type="entry name" value="HpcH-HpaI_aldolase"/>
</dbReference>
<dbReference type="GO" id="GO:0046872">
    <property type="term" value="F:metal ion binding"/>
    <property type="evidence" value="ECO:0007669"/>
    <property type="project" value="UniProtKB-KW"/>
</dbReference>
<dbReference type="GO" id="GO:0005737">
    <property type="term" value="C:cytoplasm"/>
    <property type="evidence" value="ECO:0007669"/>
    <property type="project" value="TreeGrafter"/>
</dbReference>
<keyword evidence="3" id="KW-0456">Lyase</keyword>
<dbReference type="Pfam" id="PF03328">
    <property type="entry name" value="HpcH_HpaI"/>
    <property type="match status" value="1"/>
</dbReference>
<evidence type="ECO:0000256" key="3">
    <source>
        <dbReference type="ARBA" id="ARBA00023239"/>
    </source>
</evidence>
<sequence>MPPARPIDTQEETHVPALENTQLMSKMRKGEPTFGATFYTGSTTAIEVAANWGLDFAFIDAEHTPVNVDSHLEKLVMAALMGGIAPLVRVRGTNEWDIRKVLEFGATGVIVPQVNTADQARAIVRAAKFPPYGRRGGDASCRAAGFAGPGFQWSAYMQHENESRLVIPMAESFEFFDNIDEILDVEGLDVINFGPADYSISRQISIDYSMSHPEVDERLSELVEKSHARGIKVMAPCIPPVADSVTALKKKGVDMIIMGNDVLFLNEGCKRASQAIAESAAAR</sequence>
<proteinExistence type="inferred from homology"/>
<evidence type="ECO:0000256" key="2">
    <source>
        <dbReference type="ARBA" id="ARBA00022723"/>
    </source>
</evidence>
<dbReference type="InterPro" id="IPR005000">
    <property type="entry name" value="Aldolase/citrate-lyase_domain"/>
</dbReference>
<dbReference type="PANTHER" id="PTHR30502">
    <property type="entry name" value="2-KETO-3-DEOXY-L-RHAMNONATE ALDOLASE"/>
    <property type="match status" value="1"/>
</dbReference>
<dbReference type="GO" id="GO:0016832">
    <property type="term" value="F:aldehyde-lyase activity"/>
    <property type="evidence" value="ECO:0007669"/>
    <property type="project" value="TreeGrafter"/>
</dbReference>
<keyword evidence="2" id="KW-0479">Metal-binding</keyword>
<evidence type="ECO:0000256" key="1">
    <source>
        <dbReference type="ARBA" id="ARBA00005568"/>
    </source>
</evidence>
<reference evidence="5" key="1">
    <citation type="journal article" date="2015" name="Proc. Natl. Acad. Sci. U.S.A.">
        <title>Bacterial clade with the ribosomal RNA operon on a small plasmid rather than the chromosome.</title>
        <authorList>
            <person name="Anda M."/>
            <person name="Ohtsubo Y."/>
            <person name="Okubo T."/>
            <person name="Sugawara M."/>
            <person name="Nagata Y."/>
            <person name="Tsuda M."/>
            <person name="Minamisawa K."/>
            <person name="Mitsui H."/>
        </authorList>
    </citation>
    <scope>NUCLEOTIDE SEQUENCE</scope>
    <source>
        <strain evidence="5">JCM 14755</strain>
    </source>
</reference>
<dbReference type="EMBL" id="LC066376">
    <property type="protein sequence ID" value="BAT28033.1"/>
    <property type="molecule type" value="Genomic_DNA"/>
</dbReference>
<accession>A0A0N7KXW2</accession>
<dbReference type="AlphaFoldDB" id="A0A0N7KXW2"/>